<accession>A0A7H9CKV2</accession>
<keyword evidence="2" id="KW-1185">Reference proteome</keyword>
<dbReference type="AlphaFoldDB" id="A0A7H9CKV2"/>
<sequence>MNQNYKTSKIPSQIIKFILKTTYTNFKLHQNLPIKFLCGRLNERERERESKSAHYIYLYYYNLQFCVFANKCAAKPFTQLFALQQGNILCHVK</sequence>
<evidence type="ECO:0000313" key="2">
    <source>
        <dbReference type="Proteomes" id="UP000509414"/>
    </source>
</evidence>
<protein>
    <submittedName>
        <fullName evidence="1">Uncharacterized protein</fullName>
    </submittedName>
</protein>
<reference evidence="1 2" key="1">
    <citation type="submission" date="2020-02" db="EMBL/GenBank/DDBJ databases">
        <title>Complete genome sequence of the novel Campylobacter species Candidatus Campylobacter infans.</title>
        <authorList>
            <person name="Duim B."/>
            <person name="Zomer A."/>
            <person name="van der Graaf L."/>
            <person name="Wagenaar J."/>
        </authorList>
    </citation>
    <scope>NUCLEOTIDE SEQUENCE [LARGE SCALE GENOMIC DNA]</scope>
    <source>
        <strain evidence="1 2">19S00001</strain>
    </source>
</reference>
<name>A0A7H9CKV2_9BACT</name>
<evidence type="ECO:0000313" key="1">
    <source>
        <dbReference type="EMBL" id="QLI05828.1"/>
    </source>
</evidence>
<dbReference type="KEGG" id="cinf:CINF_1343"/>
<dbReference type="Proteomes" id="UP000509414">
    <property type="component" value="Chromosome"/>
</dbReference>
<organism evidence="1 2">
    <name type="scientific">Candidatus Campylobacter infans</name>
    <dbReference type="NCBI Taxonomy" id="2561898"/>
    <lineage>
        <taxon>Bacteria</taxon>
        <taxon>Pseudomonadati</taxon>
        <taxon>Campylobacterota</taxon>
        <taxon>Epsilonproteobacteria</taxon>
        <taxon>Campylobacterales</taxon>
        <taxon>Campylobacteraceae</taxon>
        <taxon>Campylobacter</taxon>
    </lineage>
</organism>
<proteinExistence type="predicted"/>
<gene>
    <name evidence="1" type="ORF">CINF_1343</name>
</gene>
<dbReference type="EMBL" id="CP049075">
    <property type="protein sequence ID" value="QLI05828.1"/>
    <property type="molecule type" value="Genomic_DNA"/>
</dbReference>